<dbReference type="Pfam" id="PF02785">
    <property type="entry name" value="Biotin_carb_C"/>
    <property type="match status" value="1"/>
</dbReference>
<dbReference type="SUPFAM" id="SSF51230">
    <property type="entry name" value="Single hybrid motif"/>
    <property type="match status" value="1"/>
</dbReference>
<accession>A0A6B2NUL4</accession>
<dbReference type="InterPro" id="IPR011053">
    <property type="entry name" value="Single_hybrid_motif"/>
</dbReference>
<evidence type="ECO:0000256" key="2">
    <source>
        <dbReference type="ARBA" id="ARBA00022598"/>
    </source>
</evidence>
<dbReference type="Pfam" id="PF00364">
    <property type="entry name" value="Biotin_lipoyl"/>
    <property type="match status" value="1"/>
</dbReference>
<dbReference type="GO" id="GO:0016874">
    <property type="term" value="F:ligase activity"/>
    <property type="evidence" value="ECO:0007669"/>
    <property type="project" value="UniProtKB-KW"/>
</dbReference>
<dbReference type="FunFam" id="2.40.50.100:FF:000003">
    <property type="entry name" value="Acetyl-CoA carboxylase biotin carboxyl carrier protein"/>
    <property type="match status" value="1"/>
</dbReference>
<dbReference type="RefSeq" id="WP_164132842.1">
    <property type="nucleotide sequence ID" value="NZ_JAAGOX010000056.1"/>
</dbReference>
<dbReference type="PROSITE" id="PS00867">
    <property type="entry name" value="CPSASE_2"/>
    <property type="match status" value="1"/>
</dbReference>
<keyword evidence="4 7" id="KW-0067">ATP-binding</keyword>
<dbReference type="InterPro" id="IPR016185">
    <property type="entry name" value="PreATP-grasp_dom_sf"/>
</dbReference>
<dbReference type="AlphaFoldDB" id="A0A6B2NUL4"/>
<comment type="caution">
    <text evidence="11">The sequence shown here is derived from an EMBL/GenBank/DDBJ whole genome shotgun (WGS) entry which is preliminary data.</text>
</comment>
<feature type="domain" description="ATP-grasp" evidence="9">
    <location>
        <begin position="121"/>
        <end position="318"/>
    </location>
</feature>
<name>A0A6B2NUL4_9RHOB</name>
<dbReference type="PROSITE" id="PS00188">
    <property type="entry name" value="BIOTIN"/>
    <property type="match status" value="1"/>
</dbReference>
<dbReference type="InterPro" id="IPR011761">
    <property type="entry name" value="ATP-grasp"/>
</dbReference>
<proteinExistence type="predicted"/>
<dbReference type="Gene3D" id="2.40.50.100">
    <property type="match status" value="1"/>
</dbReference>
<dbReference type="PROSITE" id="PS50979">
    <property type="entry name" value="BC"/>
    <property type="match status" value="1"/>
</dbReference>
<dbReference type="InterPro" id="IPR011054">
    <property type="entry name" value="Rudment_hybrid_motif"/>
</dbReference>
<evidence type="ECO:0000259" key="8">
    <source>
        <dbReference type="PROSITE" id="PS50968"/>
    </source>
</evidence>
<evidence type="ECO:0000256" key="7">
    <source>
        <dbReference type="PROSITE-ProRule" id="PRU00409"/>
    </source>
</evidence>
<dbReference type="FunFam" id="3.30.1490.20:FF:000003">
    <property type="entry name" value="acetyl-CoA carboxylase isoform X1"/>
    <property type="match status" value="1"/>
</dbReference>
<dbReference type="InterPro" id="IPR001882">
    <property type="entry name" value="Biotin_BS"/>
</dbReference>
<dbReference type="SUPFAM" id="SSF52440">
    <property type="entry name" value="PreATP-grasp domain"/>
    <property type="match status" value="1"/>
</dbReference>
<dbReference type="SUPFAM" id="SSF51246">
    <property type="entry name" value="Rudiment single hybrid motif"/>
    <property type="match status" value="1"/>
</dbReference>
<protein>
    <submittedName>
        <fullName evidence="11">Biotin/lipoyl-binding protein</fullName>
    </submittedName>
</protein>
<evidence type="ECO:0000256" key="3">
    <source>
        <dbReference type="ARBA" id="ARBA00022741"/>
    </source>
</evidence>
<evidence type="ECO:0000256" key="5">
    <source>
        <dbReference type="ARBA" id="ARBA00022946"/>
    </source>
</evidence>
<dbReference type="FunFam" id="3.30.470.20:FF:000028">
    <property type="entry name" value="Methylcrotonoyl-CoA carboxylase subunit alpha, mitochondrial"/>
    <property type="match status" value="1"/>
</dbReference>
<dbReference type="InterPro" id="IPR005482">
    <property type="entry name" value="Biotin_COase_C"/>
</dbReference>
<keyword evidence="3 7" id="KW-0547">Nucleotide-binding</keyword>
<dbReference type="Pfam" id="PF00289">
    <property type="entry name" value="Biotin_carb_N"/>
    <property type="match status" value="1"/>
</dbReference>
<keyword evidence="2" id="KW-0436">Ligase</keyword>
<dbReference type="PANTHER" id="PTHR18866">
    <property type="entry name" value="CARBOXYLASE:PYRUVATE/ACETYL-COA/PROPIONYL-COA CARBOXYLASE"/>
    <property type="match status" value="1"/>
</dbReference>
<feature type="domain" description="Biotin carboxylation" evidence="10">
    <location>
        <begin position="2"/>
        <end position="447"/>
    </location>
</feature>
<keyword evidence="5" id="KW-0809">Transit peptide</keyword>
<reference evidence="11" key="1">
    <citation type="submission" date="2020-02" db="EMBL/GenBank/DDBJ databases">
        <title>Delineation of the pyrene-degrading pathway in Roseobacter clade bacteria by genomic analysis.</title>
        <authorList>
            <person name="Zhou H."/>
            <person name="Wang H."/>
        </authorList>
    </citation>
    <scope>NUCLEOTIDE SEQUENCE</scope>
    <source>
        <strain evidence="11">PrR005</strain>
    </source>
</reference>
<dbReference type="InterPro" id="IPR000089">
    <property type="entry name" value="Biotin_lipoyl"/>
</dbReference>
<feature type="domain" description="Lipoyl-binding" evidence="8">
    <location>
        <begin position="581"/>
        <end position="654"/>
    </location>
</feature>
<comment type="cofactor">
    <cofactor evidence="1">
        <name>biotin</name>
        <dbReference type="ChEBI" id="CHEBI:57586"/>
    </cofactor>
</comment>
<dbReference type="EMBL" id="JAAGOX010000056">
    <property type="protein sequence ID" value="NDW47836.1"/>
    <property type="molecule type" value="Genomic_DNA"/>
</dbReference>
<dbReference type="InterPro" id="IPR005481">
    <property type="entry name" value="BC-like_N"/>
</dbReference>
<evidence type="ECO:0000259" key="9">
    <source>
        <dbReference type="PROSITE" id="PS50975"/>
    </source>
</evidence>
<dbReference type="InterPro" id="IPR011764">
    <property type="entry name" value="Biotin_carboxylation_dom"/>
</dbReference>
<dbReference type="InterPro" id="IPR050856">
    <property type="entry name" value="Biotin_carboxylase_complex"/>
</dbReference>
<sequence>MAFDTILVANRGEIAARVIRTARAMGLRTVAVYTSADASSPHVFLADESVWIGEGPVVDSYLDAGRILDAARRSGAGAIHPGYGFLSENADFAQAVAEAGMVFIGPDARAIAAMGNKAGAKRMMIAAGVPCVPGYEGADQSDSTMTRAAGQIGFPLMVKAAAGGGGRGMRLVEGPDALAQALARARSEALGAFGSDELILEKAIIEPRHVEIQVFADAQGNVIHLGERDCSVQRRHQKVVEEAPCPVMTPELRAEMGAAAVAAARAVDYRGAGTVEFLLDASGGFYFLEMNTRLQVEHPVTEMVTGLDLVEWQIRVAQGEALPLGQDDVRLDGYAIEVRLYAEDPANGYLPATGPVLRWQPATGAGVRVDAGINEGQDISPHYDPMLAKIIAHGPTREVARTRLIRAVKETVLLGTATNSAFLADVLALPEFAEGKATTGLLARAWPEGYAGAAHDPAMVALAVAVLMQHDRDAALALAGHVAADQLGWSSAPVLPRGLMLAVADDVISCSAGAFVGGWRIGVAGETFDVSLTAMGARLRARVGEATHDVMAHVEGDAVFLAAGALRFSGRRLRPGAREESAQAGGRVTAPMPGLVQSVAVEPDTRVGKGETLAVLEAMKMQHQIAAPVAGRIRAVHVKTGQSLAAGDIMIEIEEEDTAE</sequence>
<dbReference type="Gene3D" id="3.30.470.20">
    <property type="entry name" value="ATP-grasp fold, B domain"/>
    <property type="match status" value="1"/>
</dbReference>
<evidence type="ECO:0000256" key="1">
    <source>
        <dbReference type="ARBA" id="ARBA00001953"/>
    </source>
</evidence>
<dbReference type="GO" id="GO:0005524">
    <property type="term" value="F:ATP binding"/>
    <property type="evidence" value="ECO:0007669"/>
    <property type="project" value="UniProtKB-UniRule"/>
</dbReference>
<dbReference type="SMART" id="SM00878">
    <property type="entry name" value="Biotin_carb_C"/>
    <property type="match status" value="1"/>
</dbReference>
<dbReference type="GO" id="GO:0046872">
    <property type="term" value="F:metal ion binding"/>
    <property type="evidence" value="ECO:0007669"/>
    <property type="project" value="InterPro"/>
</dbReference>
<dbReference type="InterPro" id="IPR005479">
    <property type="entry name" value="CPAse_ATP-bd"/>
</dbReference>
<evidence type="ECO:0000256" key="6">
    <source>
        <dbReference type="ARBA" id="ARBA00023267"/>
    </source>
</evidence>
<evidence type="ECO:0000256" key="4">
    <source>
        <dbReference type="ARBA" id="ARBA00022840"/>
    </source>
</evidence>
<dbReference type="SUPFAM" id="SSF56059">
    <property type="entry name" value="Glutathione synthetase ATP-binding domain-like"/>
    <property type="match status" value="1"/>
</dbReference>
<evidence type="ECO:0000313" key="11">
    <source>
        <dbReference type="EMBL" id="NDW47836.1"/>
    </source>
</evidence>
<dbReference type="PROSITE" id="PS50975">
    <property type="entry name" value="ATP_GRASP"/>
    <property type="match status" value="1"/>
</dbReference>
<dbReference type="CDD" id="cd06850">
    <property type="entry name" value="biotinyl_domain"/>
    <property type="match status" value="1"/>
</dbReference>
<evidence type="ECO:0000259" key="10">
    <source>
        <dbReference type="PROSITE" id="PS50979"/>
    </source>
</evidence>
<dbReference type="PROSITE" id="PS00866">
    <property type="entry name" value="CPSASE_1"/>
    <property type="match status" value="1"/>
</dbReference>
<dbReference type="Pfam" id="PF02786">
    <property type="entry name" value="CPSase_L_D2"/>
    <property type="match status" value="1"/>
</dbReference>
<organism evidence="11">
    <name type="scientific">Ruegeria sp. PrR005</name>
    <dbReference type="NCBI Taxonomy" id="2706882"/>
    <lineage>
        <taxon>Bacteria</taxon>
        <taxon>Pseudomonadati</taxon>
        <taxon>Pseudomonadota</taxon>
        <taxon>Alphaproteobacteria</taxon>
        <taxon>Rhodobacterales</taxon>
        <taxon>Roseobacteraceae</taxon>
        <taxon>Ruegeria</taxon>
    </lineage>
</organism>
<gene>
    <name evidence="11" type="ORF">G0P99_23065</name>
</gene>
<dbReference type="PROSITE" id="PS50968">
    <property type="entry name" value="BIOTINYL_LIPOYL"/>
    <property type="match status" value="1"/>
</dbReference>
<dbReference type="PANTHER" id="PTHR18866:SF33">
    <property type="entry name" value="METHYLCROTONOYL-COA CARBOXYLASE SUBUNIT ALPHA, MITOCHONDRIAL-RELATED"/>
    <property type="match status" value="1"/>
</dbReference>
<keyword evidence="6" id="KW-0092">Biotin</keyword>
<dbReference type="FunFam" id="3.40.50.20:FF:000010">
    <property type="entry name" value="Propionyl-CoA carboxylase subunit alpha"/>
    <property type="match status" value="1"/>
</dbReference>